<name>A0ABU2SH75_9ACTN</name>
<evidence type="ECO:0000256" key="5">
    <source>
        <dbReference type="ARBA" id="ARBA00022944"/>
    </source>
</evidence>
<reference evidence="8" key="1">
    <citation type="submission" date="2023-07" db="EMBL/GenBank/DDBJ databases">
        <title>30 novel species of actinomycetes from the DSMZ collection.</title>
        <authorList>
            <person name="Nouioui I."/>
        </authorList>
    </citation>
    <scope>NUCLEOTIDE SEQUENCE [LARGE SCALE GENOMIC DNA]</scope>
    <source>
        <strain evidence="8">DSM 41886</strain>
    </source>
</reference>
<dbReference type="Pfam" id="PF04464">
    <property type="entry name" value="Glyphos_transf"/>
    <property type="match status" value="1"/>
</dbReference>
<evidence type="ECO:0000256" key="1">
    <source>
        <dbReference type="ARBA" id="ARBA00004202"/>
    </source>
</evidence>
<evidence type="ECO:0000313" key="8">
    <source>
        <dbReference type="Proteomes" id="UP001183615"/>
    </source>
</evidence>
<evidence type="ECO:0000313" key="7">
    <source>
        <dbReference type="EMBL" id="MDT0447120.1"/>
    </source>
</evidence>
<dbReference type="InterPro" id="IPR007554">
    <property type="entry name" value="Glycerophosphate_synth"/>
</dbReference>
<dbReference type="Gene3D" id="3.40.50.11820">
    <property type="match status" value="1"/>
</dbReference>
<dbReference type="RefSeq" id="WP_311621239.1">
    <property type="nucleotide sequence ID" value="NZ_JAVREV010000026.1"/>
</dbReference>
<comment type="caution">
    <text evidence="7">The sequence shown here is derived from an EMBL/GenBank/DDBJ whole genome shotgun (WGS) entry which is preliminary data.</text>
</comment>
<evidence type="ECO:0000256" key="4">
    <source>
        <dbReference type="ARBA" id="ARBA00022679"/>
    </source>
</evidence>
<dbReference type="InterPro" id="IPR043148">
    <property type="entry name" value="TagF_C"/>
</dbReference>
<gene>
    <name evidence="7" type="ORF">RM779_31675</name>
</gene>
<dbReference type="InterPro" id="IPR051612">
    <property type="entry name" value="Teichoic_Acid_Biosynth"/>
</dbReference>
<protein>
    <submittedName>
        <fullName evidence="7">CDP-glycerol glycerophosphotransferase family protein</fullName>
    </submittedName>
</protein>
<comment type="subcellular location">
    <subcellularLocation>
        <location evidence="1">Cell membrane</location>
        <topology evidence="1">Peripheral membrane protein</topology>
    </subcellularLocation>
</comment>
<dbReference type="EMBL" id="JAVREV010000026">
    <property type="protein sequence ID" value="MDT0447120.1"/>
    <property type="molecule type" value="Genomic_DNA"/>
</dbReference>
<dbReference type="Gene3D" id="3.40.50.12580">
    <property type="match status" value="1"/>
</dbReference>
<proteinExistence type="inferred from homology"/>
<dbReference type="Proteomes" id="UP001183615">
    <property type="component" value="Unassembled WGS sequence"/>
</dbReference>
<keyword evidence="6" id="KW-0472">Membrane</keyword>
<keyword evidence="5" id="KW-0777">Teichoic acid biosynthesis</keyword>
<evidence type="ECO:0000256" key="6">
    <source>
        <dbReference type="ARBA" id="ARBA00023136"/>
    </source>
</evidence>
<keyword evidence="3" id="KW-1003">Cell membrane</keyword>
<dbReference type="InterPro" id="IPR043149">
    <property type="entry name" value="TagF_N"/>
</dbReference>
<comment type="similarity">
    <text evidence="2">Belongs to the CDP-glycerol glycerophosphotransferase family.</text>
</comment>
<dbReference type="PANTHER" id="PTHR37316">
    <property type="entry name" value="TEICHOIC ACID GLYCEROL-PHOSPHATE PRIMASE"/>
    <property type="match status" value="1"/>
</dbReference>
<sequence>MPPKKPVKKPEDMLPAELRRSMHWLPESSAEERETFFDEAGAFLAGADQKKLRKLPPLMRIKWQLARERRLDDLLTVLAHEREYRASSFLVAGRLRPRVEVPGLDSGSLPAEVVRIQPGELPVRAKATEVLWREGRLVVRGYAFVQNVPADGKALMPRFAWLRQQGARRRVPVRVKQRHELRATRDSGQALHAYDESGFDIVIDPKKLRTGGRWQPGVWQLTLALPSPGVVRTGSVDRTDIGSAGHSQARELADGVRLVAGFSEERMQLTVETPAAEVASHEAAGDALRLNVHVPGTPAGQRPVRLLVEHKGGEFKRAYDVEETPGGGCAADIPLADLSVAEWSAAPTQDFVTTLEFPGGDTRRATVRAGFLPGQYLVPDGREIAVTTDGPGLLKLHDRARQAVVDDMSWTPEGELVLRGGFTGPSEGLELVLRHGKYFEEKSLPFESADGRFTVRVRPDRMESYDGEQSLREGRWYLSFREEGEADRKNDVPVKLRGDLVDSLPLQHRGAARTYTVERRFFDRIFLAAGSPLREEDRGKYRQRRLRAQYVRDREKPLRNAVFYNCYHGRQFSDSPRAIYEELVRRGADVEHIWGTNDQQAVVPPGMRTVEWKSAEWHEALARSRYLVTNVMISSWIKRREDQLFVQTWHGTPLKKMGADLLGTSKANPAYIATLPGRFEQFTYLTSPNAFTTPIMRSAFGFPNEILETGYPRNDVFYREDRDEIAARVRKTLRLPEGKKVLLYTPTWRDDQRFGTGKKFKLDLQLDLEEFERRLGDEYVLLFRKHPKMLNNITGARDGFVRDVAAYAEISDLYLISDVLITDYSSSMFDFAHTGRPMVFFTYDLEHYRDTLRGFYFDFTGTAPGPLVKTTPELVDAIRGLDAVEKEYADRYAAFAEKFCTPADGRATAQVVDRMLEWGKRQG</sequence>
<evidence type="ECO:0000256" key="2">
    <source>
        <dbReference type="ARBA" id="ARBA00010488"/>
    </source>
</evidence>
<dbReference type="SUPFAM" id="SSF53756">
    <property type="entry name" value="UDP-Glycosyltransferase/glycogen phosphorylase"/>
    <property type="match status" value="1"/>
</dbReference>
<organism evidence="7 8">
    <name type="scientific">Streptomyces johnsoniae</name>
    <dbReference type="NCBI Taxonomy" id="3075532"/>
    <lineage>
        <taxon>Bacteria</taxon>
        <taxon>Bacillati</taxon>
        <taxon>Actinomycetota</taxon>
        <taxon>Actinomycetes</taxon>
        <taxon>Kitasatosporales</taxon>
        <taxon>Streptomycetaceae</taxon>
        <taxon>Streptomyces</taxon>
    </lineage>
</organism>
<keyword evidence="8" id="KW-1185">Reference proteome</keyword>
<dbReference type="PANTHER" id="PTHR37316:SF3">
    <property type="entry name" value="TEICHOIC ACID GLYCEROL-PHOSPHATE TRANSFERASE"/>
    <property type="match status" value="1"/>
</dbReference>
<evidence type="ECO:0000256" key="3">
    <source>
        <dbReference type="ARBA" id="ARBA00022475"/>
    </source>
</evidence>
<keyword evidence="4" id="KW-0808">Transferase</keyword>
<accession>A0ABU2SH75</accession>